<dbReference type="NCBIfam" id="NF004886">
    <property type="entry name" value="PRK06247.1"/>
    <property type="match status" value="1"/>
</dbReference>
<sequence>MSLRQRRARILATLGPASSTETQIEALVAAGADVFRLNFSHGSHEDHAERYACIRRVEQKIGRPLGVLMDLQGPKLRVGTFAAGRVTLVAGTAFRLDMNPQAGDEQRVCLPHPEIFAALEPETDLLLDDGKLRLKVKRCGADFAETEVLVGGVLSDRKGVNVPGVLLPISALTEKDRRDLDFGLQLGVDWVALSFVQRPEDVTEAKALVGDRAWVMAKLEKPSAIEHLNAIVAAADGIMVARGDLGVELPAPQVPVLQKRIVAASRRAGKPVVVATQMLESMIKAPVPTRAEASDVATAIYDGVDAVMLSAESAAGDYPCEAVAMMHSIIHEVEADPGWRSNWHGSRNAQRQSTPDAICSAMWDVAEYSGCAATVAFSVSGFSVLRAARERPRTPVLGLTPDPAIARRLALVWGVHPVVSEPLDSVDHMIHCACEVARQQGLADTGATLVVIGGIPFGQVGSTNLLHIARV</sequence>
<keyword evidence="8 14" id="KW-0418">Kinase</keyword>
<keyword evidence="12 17" id="KW-0670">Pyruvate</keyword>
<dbReference type="PANTHER" id="PTHR11817">
    <property type="entry name" value="PYRUVATE KINASE"/>
    <property type="match status" value="1"/>
</dbReference>
<dbReference type="InterPro" id="IPR015795">
    <property type="entry name" value="Pyrv_Knase_C"/>
</dbReference>
<protein>
    <recommendedName>
        <fullName evidence="4 13">Pyruvate kinase</fullName>
        <ecNumber evidence="4 13">2.7.1.40</ecNumber>
    </recommendedName>
</protein>
<evidence type="ECO:0000256" key="14">
    <source>
        <dbReference type="RuleBase" id="RU000504"/>
    </source>
</evidence>
<dbReference type="InterPro" id="IPR036918">
    <property type="entry name" value="Pyrv_Knase_C_sf"/>
</dbReference>
<dbReference type="InterPro" id="IPR040442">
    <property type="entry name" value="Pyrv_kinase-like_dom_sf"/>
</dbReference>
<dbReference type="NCBIfam" id="NF004491">
    <property type="entry name" value="PRK05826.1"/>
    <property type="match status" value="1"/>
</dbReference>
<evidence type="ECO:0000256" key="4">
    <source>
        <dbReference type="ARBA" id="ARBA00012142"/>
    </source>
</evidence>
<dbReference type="InterPro" id="IPR015806">
    <property type="entry name" value="Pyrv_Knase_insert_dom_sf"/>
</dbReference>
<dbReference type="Pfam" id="PF00224">
    <property type="entry name" value="PK"/>
    <property type="match status" value="1"/>
</dbReference>
<dbReference type="GO" id="GO:0016301">
    <property type="term" value="F:kinase activity"/>
    <property type="evidence" value="ECO:0007669"/>
    <property type="project" value="UniProtKB-KW"/>
</dbReference>
<accession>A0A1K1YV12</accession>
<dbReference type="InterPro" id="IPR011037">
    <property type="entry name" value="Pyrv_Knase-like_insert_dom_sf"/>
</dbReference>
<dbReference type="SUPFAM" id="SSF51621">
    <property type="entry name" value="Phosphoenolpyruvate/pyruvate domain"/>
    <property type="match status" value="1"/>
</dbReference>
<keyword evidence="18" id="KW-1185">Reference proteome</keyword>
<evidence type="ECO:0000313" key="18">
    <source>
        <dbReference type="Proteomes" id="UP000182350"/>
    </source>
</evidence>
<dbReference type="InterPro" id="IPR015813">
    <property type="entry name" value="Pyrv/PenolPyrv_kinase-like_dom"/>
</dbReference>
<evidence type="ECO:0000256" key="6">
    <source>
        <dbReference type="ARBA" id="ARBA00022723"/>
    </source>
</evidence>
<reference evidence="17 18" key="1">
    <citation type="submission" date="2016-11" db="EMBL/GenBank/DDBJ databases">
        <authorList>
            <person name="Jaros S."/>
            <person name="Januszkiewicz K."/>
            <person name="Wedrychowicz H."/>
        </authorList>
    </citation>
    <scope>NUCLEOTIDE SEQUENCE [LARGE SCALE GENOMIC DNA]</scope>
    <source>
        <strain evidence="17 18">DSM 21637</strain>
    </source>
</reference>
<organism evidence="17 18">
    <name type="scientific">Marinospirillum alkaliphilum DSM 21637</name>
    <dbReference type="NCBI Taxonomy" id="1122209"/>
    <lineage>
        <taxon>Bacteria</taxon>
        <taxon>Pseudomonadati</taxon>
        <taxon>Pseudomonadota</taxon>
        <taxon>Gammaproteobacteria</taxon>
        <taxon>Oceanospirillales</taxon>
        <taxon>Oceanospirillaceae</taxon>
        <taxon>Marinospirillum</taxon>
    </lineage>
</organism>
<feature type="domain" description="Pyruvate kinase C-terminal" evidence="16">
    <location>
        <begin position="356"/>
        <end position="468"/>
    </location>
</feature>
<comment type="similarity">
    <text evidence="3 14">Belongs to the pyruvate kinase family.</text>
</comment>
<dbReference type="NCBIfam" id="TIGR01064">
    <property type="entry name" value="pyruv_kin"/>
    <property type="match status" value="1"/>
</dbReference>
<dbReference type="FunFam" id="2.40.33.10:FF:000001">
    <property type="entry name" value="Pyruvate kinase"/>
    <property type="match status" value="1"/>
</dbReference>
<dbReference type="STRING" id="1122209.SAMN02745752_02403"/>
<dbReference type="GO" id="GO:0030955">
    <property type="term" value="F:potassium ion binding"/>
    <property type="evidence" value="ECO:0007669"/>
    <property type="project" value="UniProtKB-UniRule"/>
</dbReference>
<dbReference type="AlphaFoldDB" id="A0A1K1YV12"/>
<comment type="cofactor">
    <cofactor evidence="1">
        <name>K(+)</name>
        <dbReference type="ChEBI" id="CHEBI:29103"/>
    </cofactor>
</comment>
<dbReference type="SUPFAM" id="SSF52935">
    <property type="entry name" value="PK C-terminal domain-like"/>
    <property type="match status" value="1"/>
</dbReference>
<evidence type="ECO:0000256" key="7">
    <source>
        <dbReference type="ARBA" id="ARBA00022741"/>
    </source>
</evidence>
<dbReference type="EMBL" id="FPJW01000009">
    <property type="protein sequence ID" value="SFX65785.1"/>
    <property type="molecule type" value="Genomic_DNA"/>
</dbReference>
<evidence type="ECO:0000256" key="13">
    <source>
        <dbReference type="NCBIfam" id="TIGR01064"/>
    </source>
</evidence>
<evidence type="ECO:0000313" key="17">
    <source>
        <dbReference type="EMBL" id="SFX65785.1"/>
    </source>
</evidence>
<dbReference type="Gene3D" id="3.40.1380.20">
    <property type="entry name" value="Pyruvate kinase, C-terminal domain"/>
    <property type="match status" value="1"/>
</dbReference>
<keyword evidence="9" id="KW-0067">ATP-binding</keyword>
<evidence type="ECO:0000256" key="11">
    <source>
        <dbReference type="ARBA" id="ARBA00023152"/>
    </source>
</evidence>
<dbReference type="Gene3D" id="3.20.20.60">
    <property type="entry name" value="Phosphoenolpyruvate-binding domains"/>
    <property type="match status" value="1"/>
</dbReference>
<dbReference type="UniPathway" id="UPA00109">
    <property type="reaction ID" value="UER00188"/>
</dbReference>
<dbReference type="Pfam" id="PF02887">
    <property type="entry name" value="PK_C"/>
    <property type="match status" value="1"/>
</dbReference>
<evidence type="ECO:0000256" key="12">
    <source>
        <dbReference type="ARBA" id="ARBA00023317"/>
    </source>
</evidence>
<dbReference type="Proteomes" id="UP000182350">
    <property type="component" value="Unassembled WGS sequence"/>
</dbReference>
<dbReference type="InterPro" id="IPR001697">
    <property type="entry name" value="Pyr_Knase"/>
</dbReference>
<dbReference type="GO" id="GO:0005524">
    <property type="term" value="F:ATP binding"/>
    <property type="evidence" value="ECO:0007669"/>
    <property type="project" value="UniProtKB-KW"/>
</dbReference>
<keyword evidence="6" id="KW-0479">Metal-binding</keyword>
<comment type="catalytic activity">
    <reaction evidence="14">
        <text>pyruvate + ATP = phosphoenolpyruvate + ADP + H(+)</text>
        <dbReference type="Rhea" id="RHEA:18157"/>
        <dbReference type="ChEBI" id="CHEBI:15361"/>
        <dbReference type="ChEBI" id="CHEBI:15378"/>
        <dbReference type="ChEBI" id="CHEBI:30616"/>
        <dbReference type="ChEBI" id="CHEBI:58702"/>
        <dbReference type="ChEBI" id="CHEBI:456216"/>
        <dbReference type="EC" id="2.7.1.40"/>
    </reaction>
</comment>
<evidence type="ECO:0000256" key="1">
    <source>
        <dbReference type="ARBA" id="ARBA00001958"/>
    </source>
</evidence>
<dbReference type="SUPFAM" id="SSF50800">
    <property type="entry name" value="PK beta-barrel domain-like"/>
    <property type="match status" value="1"/>
</dbReference>
<evidence type="ECO:0000256" key="2">
    <source>
        <dbReference type="ARBA" id="ARBA00004997"/>
    </source>
</evidence>
<comment type="pathway">
    <text evidence="2 14">Carbohydrate degradation; glycolysis; pyruvate from D-glyceraldehyde 3-phosphate: step 5/5.</text>
</comment>
<proteinExistence type="inferred from homology"/>
<dbReference type="GO" id="GO:0000287">
    <property type="term" value="F:magnesium ion binding"/>
    <property type="evidence" value="ECO:0007669"/>
    <property type="project" value="UniProtKB-UniRule"/>
</dbReference>
<evidence type="ECO:0000256" key="8">
    <source>
        <dbReference type="ARBA" id="ARBA00022777"/>
    </source>
</evidence>
<dbReference type="PROSITE" id="PS00110">
    <property type="entry name" value="PYRUVATE_KINASE"/>
    <property type="match status" value="1"/>
</dbReference>
<keyword evidence="11 14" id="KW-0324">Glycolysis</keyword>
<keyword evidence="10 14" id="KW-0460">Magnesium</keyword>
<feature type="domain" description="Pyruvate kinase barrel" evidence="15">
    <location>
        <begin position="6"/>
        <end position="323"/>
    </location>
</feature>
<dbReference type="RefSeq" id="WP_072326742.1">
    <property type="nucleotide sequence ID" value="NZ_FPJW01000009.1"/>
</dbReference>
<name>A0A1K1YV12_9GAMM</name>
<dbReference type="InterPro" id="IPR018209">
    <property type="entry name" value="Pyrv_Knase_AS"/>
</dbReference>
<keyword evidence="7" id="KW-0547">Nucleotide-binding</keyword>
<evidence type="ECO:0000259" key="15">
    <source>
        <dbReference type="Pfam" id="PF00224"/>
    </source>
</evidence>
<dbReference type="GO" id="GO:0004743">
    <property type="term" value="F:pyruvate kinase activity"/>
    <property type="evidence" value="ECO:0007669"/>
    <property type="project" value="UniProtKB-UniRule"/>
</dbReference>
<evidence type="ECO:0000259" key="16">
    <source>
        <dbReference type="Pfam" id="PF02887"/>
    </source>
</evidence>
<evidence type="ECO:0000256" key="10">
    <source>
        <dbReference type="ARBA" id="ARBA00022842"/>
    </source>
</evidence>
<keyword evidence="5 14" id="KW-0808">Transferase</keyword>
<dbReference type="InterPro" id="IPR015793">
    <property type="entry name" value="Pyrv_Knase_brl"/>
</dbReference>
<evidence type="ECO:0000256" key="9">
    <source>
        <dbReference type="ARBA" id="ARBA00022840"/>
    </source>
</evidence>
<gene>
    <name evidence="17" type="ORF">SAMN02745752_02403</name>
</gene>
<dbReference type="OrthoDB" id="9812123at2"/>
<dbReference type="EC" id="2.7.1.40" evidence="4 13"/>
<dbReference type="Gene3D" id="2.40.33.10">
    <property type="entry name" value="PK beta-barrel domain-like"/>
    <property type="match status" value="1"/>
</dbReference>
<dbReference type="NCBIfam" id="NF004978">
    <property type="entry name" value="PRK06354.1"/>
    <property type="match status" value="1"/>
</dbReference>
<evidence type="ECO:0000256" key="3">
    <source>
        <dbReference type="ARBA" id="ARBA00008663"/>
    </source>
</evidence>
<dbReference type="PRINTS" id="PR01050">
    <property type="entry name" value="PYRUVTKNASE"/>
</dbReference>
<evidence type="ECO:0000256" key="5">
    <source>
        <dbReference type="ARBA" id="ARBA00022679"/>
    </source>
</evidence>